<accession>A0A0K3ANH1</accession>
<proteinExistence type="predicted"/>
<organism evidence="2 3">
    <name type="scientific">Babesia microti (strain RI)</name>
    <dbReference type="NCBI Taxonomy" id="1133968"/>
    <lineage>
        <taxon>Eukaryota</taxon>
        <taxon>Sar</taxon>
        <taxon>Alveolata</taxon>
        <taxon>Apicomplexa</taxon>
        <taxon>Aconoidasida</taxon>
        <taxon>Piroplasmida</taxon>
        <taxon>Babesiidae</taxon>
        <taxon>Babesia</taxon>
    </lineage>
</organism>
<dbReference type="EMBL" id="LN871598">
    <property type="protein sequence ID" value="CTQ41279.1"/>
    <property type="molecule type" value="Genomic_DNA"/>
</dbReference>
<protein>
    <submittedName>
        <fullName evidence="2">Uncharacterized protein</fullName>
    </submittedName>
</protein>
<dbReference type="KEGG" id="bmic:BMR1_03g03395"/>
<reference evidence="2 3" key="1">
    <citation type="journal article" date="2012" name="Nucleic Acids Res.">
        <title>Sequencing of the smallest Apicomplexan genome from the human pathogen Babesia microti.</title>
        <authorList>
            <person name="Cornillot E."/>
            <person name="Hadj-Kaddour K."/>
            <person name="Dassouli A."/>
            <person name="Noel B."/>
            <person name="Ranwez V."/>
            <person name="Vacherie B."/>
            <person name="Augagneur Y."/>
            <person name="Bres V."/>
            <person name="Duclos A."/>
            <person name="Randazzo S."/>
            <person name="Carcy B."/>
            <person name="Debierre-Grockiego F."/>
            <person name="Delbecq S."/>
            <person name="Moubri-Menage K."/>
            <person name="Shams-Eldin H."/>
            <person name="Usmani-Brown S."/>
            <person name="Bringaud F."/>
            <person name="Wincker P."/>
            <person name="Vivares C.P."/>
            <person name="Schwarz R.T."/>
            <person name="Schetters T.P."/>
            <person name="Krause P.J."/>
            <person name="Gorenflot A."/>
            <person name="Berry V."/>
            <person name="Barbe V."/>
            <person name="Ben Mamoun C."/>
        </authorList>
    </citation>
    <scope>NUCLEOTIDE SEQUENCE [LARGE SCALE GENOMIC DNA]</scope>
    <source>
        <strain evidence="2 3">RI</strain>
    </source>
</reference>
<reference evidence="2 3" key="2">
    <citation type="journal article" date="2013" name="PLoS ONE">
        <title>Whole genome mapping and re-organization of the nuclear and mitochondrial genomes of Babesia microti isolates.</title>
        <authorList>
            <person name="Cornillot E."/>
            <person name="Dassouli A."/>
            <person name="Garg A."/>
            <person name="Pachikara N."/>
            <person name="Randazzo S."/>
            <person name="Depoix D."/>
            <person name="Carcy B."/>
            <person name="Delbecq S."/>
            <person name="Frutos R."/>
            <person name="Silva J.C."/>
            <person name="Sutton R."/>
            <person name="Krause P.J."/>
            <person name="Mamoun C.B."/>
        </authorList>
    </citation>
    <scope>NUCLEOTIDE SEQUENCE [LARGE SCALE GENOMIC DNA]</scope>
    <source>
        <strain evidence="2 3">RI</strain>
    </source>
</reference>
<gene>
    <name evidence="2" type="ORF">BMR1_03g03395</name>
</gene>
<dbReference type="Proteomes" id="UP000002899">
    <property type="component" value="Chromosome III"/>
</dbReference>
<keyword evidence="1" id="KW-0472">Membrane</keyword>
<evidence type="ECO:0000313" key="3">
    <source>
        <dbReference type="Proteomes" id="UP000002899"/>
    </source>
</evidence>
<feature type="transmembrane region" description="Helical" evidence="1">
    <location>
        <begin position="53"/>
        <end position="76"/>
    </location>
</feature>
<dbReference type="RefSeq" id="XP_012649290.1">
    <property type="nucleotide sequence ID" value="XM_012793836.1"/>
</dbReference>
<evidence type="ECO:0000313" key="2">
    <source>
        <dbReference type="EMBL" id="CTQ41279.1"/>
    </source>
</evidence>
<sequence length="170" mass="19733">MFTNCILLPVGLILSMMLISKVPIIQKCALYVLNIRLTAKNDGIYDKTCKYSIIFSLSTMIITYKLSCILLSIFYIDNFVGIFMNISRQRKSVNLDAVKFKGNFNSHLKIFCSDYMHIELACILIWLFNIIYSIKLRNNYLQEGHLTEKVVKRTLKDLRTRFKTPASEVL</sequence>
<keyword evidence="1" id="KW-0812">Transmembrane</keyword>
<evidence type="ECO:0000256" key="1">
    <source>
        <dbReference type="SAM" id="Phobius"/>
    </source>
</evidence>
<name>A0A0K3ANH1_BABMR</name>
<feature type="transmembrane region" description="Helical" evidence="1">
    <location>
        <begin position="6"/>
        <end position="33"/>
    </location>
</feature>
<keyword evidence="3" id="KW-1185">Reference proteome</keyword>
<feature type="transmembrane region" description="Helical" evidence="1">
    <location>
        <begin position="115"/>
        <end position="134"/>
    </location>
</feature>
<dbReference type="GeneID" id="24425325"/>
<keyword evidence="1" id="KW-1133">Transmembrane helix</keyword>
<dbReference type="VEuPathDB" id="PiroplasmaDB:BMR1_03g03395"/>
<dbReference type="AlphaFoldDB" id="A0A0K3ANH1"/>
<reference evidence="2 3" key="3">
    <citation type="journal article" date="2016" name="Sci. Rep.">
        <title>Genome-wide diversity and gene expression profiling of Babesia microti isolates identify polymorphic genes that mediate host-pathogen interactions.</title>
        <authorList>
            <person name="Silva J.C."/>
            <person name="Cornillot E."/>
            <person name="McCracken C."/>
            <person name="Usmani-Brown S."/>
            <person name="Dwivedi A."/>
            <person name="Ifeonu O.O."/>
            <person name="Crabtree J."/>
            <person name="Gotia H.T."/>
            <person name="Virji A.Z."/>
            <person name="Reynes C."/>
            <person name="Colinge J."/>
            <person name="Kumar V."/>
            <person name="Lawres L."/>
            <person name="Pazzi J.E."/>
            <person name="Pablo J.V."/>
            <person name="Hung C."/>
            <person name="Brancato J."/>
            <person name="Kumari P."/>
            <person name="Orvis J."/>
            <person name="Tretina K."/>
            <person name="Chibucos M."/>
            <person name="Ott S."/>
            <person name="Sadzewicz L."/>
            <person name="Sengamalay N."/>
            <person name="Shetty A.C."/>
            <person name="Su Q."/>
            <person name="Tallon L."/>
            <person name="Fraser C.M."/>
            <person name="Frutos R."/>
            <person name="Molina D.M."/>
            <person name="Krause P.J."/>
            <person name="Ben Mamoun C."/>
        </authorList>
    </citation>
    <scope>NUCLEOTIDE SEQUENCE [LARGE SCALE GENOMIC DNA]</scope>
    <source>
        <strain evidence="2 3">RI</strain>
    </source>
</reference>